<dbReference type="GO" id="GO:0045505">
    <property type="term" value="F:dynein intermediate chain binding"/>
    <property type="evidence" value="ECO:0007669"/>
    <property type="project" value="InterPro"/>
</dbReference>
<name>A0AAW1CCA2_CROAD</name>
<evidence type="ECO:0000256" key="3">
    <source>
        <dbReference type="ARBA" id="ARBA00022490"/>
    </source>
</evidence>
<evidence type="ECO:0000313" key="13">
    <source>
        <dbReference type="EMBL" id="KAK9411979.1"/>
    </source>
</evidence>
<proteinExistence type="inferred from homology"/>
<keyword evidence="5" id="KW-0677">Repeat</keyword>
<dbReference type="GO" id="GO:0030286">
    <property type="term" value="C:dynein complex"/>
    <property type="evidence" value="ECO:0007669"/>
    <property type="project" value="UniProtKB-KW"/>
</dbReference>
<dbReference type="Gene3D" id="1.20.140.100">
    <property type="entry name" value="Dynein heavy chain, N-terminal domain 2"/>
    <property type="match status" value="1"/>
</dbReference>
<sequence>QVTPFSQDSRLSIFIDQSLHKIMQQCEDYTDFEPGHYQSTWPNCDLILGTDPDYQNNILDLLSLQSSSLAQVESYSRNFMEYCNMVDKAKYTKDKITALEREMTTKEFRNILENYTADVKEIVTQSAVAKLNKELVTVDGFVEHLLYLQEISSQLPNIKIEYKYLSELHFIASDYNIFLPLKQLALYQTVVRTLQNLQSTILICEKMKDDYVIKFNETLGEFMDNLQVEMKEYKNKVRNPVLLLSETLPKTAKEMIENLIEEAGIISEKILNYANYQHVLDGAIGDMKSLSVEKLSHRSQAGDSQRVNAELSEIESELQLRKLLWDSHEDWAKLIFKWKHTIFWNLDVDIIQSEVNRFMQRIHILEKGLPENTILPIMKTSLLDFKESLPIIISLRNPSLQRRHWEIIQNIVGESISWDKRLTLEKILELSMFQYRKDINEISIRASKETTLEVMLKKIISLWQKTDFHLCPYYTETSSICIISSVEDVTTLLEESLMTISTIKSSCFVEPIKNLVRAWDHKLNLISCTLEEWLTCQRHWIYLEPIFQASEIKRQLPGEASLFSVIDNKWKEIMKFAAETPNVLKATTTSGIFEILQSNNASLEKIQKALEVSQSISNVWQGISMNYNE</sequence>
<comment type="subcellular location">
    <subcellularLocation>
        <location evidence="1">Cytoplasm</location>
        <location evidence="1">Cytoskeleton</location>
    </subcellularLocation>
</comment>
<dbReference type="FunFam" id="1.20.140.100:FF:000004">
    <property type="entry name" value="Dynein axonemal heavy chain 6"/>
    <property type="match status" value="1"/>
</dbReference>
<feature type="domain" description="Dynein heavy chain linker" evidence="12">
    <location>
        <begin position="311"/>
        <end position="611"/>
    </location>
</feature>
<evidence type="ECO:0000313" key="14">
    <source>
        <dbReference type="Proteomes" id="UP001474421"/>
    </source>
</evidence>
<evidence type="ECO:0000256" key="1">
    <source>
        <dbReference type="ARBA" id="ARBA00004245"/>
    </source>
</evidence>
<dbReference type="InterPro" id="IPR042222">
    <property type="entry name" value="Dynein_2_N"/>
</dbReference>
<evidence type="ECO:0000259" key="12">
    <source>
        <dbReference type="Pfam" id="PF08393"/>
    </source>
</evidence>
<keyword evidence="7" id="KW-0067">ATP-binding</keyword>
<feature type="non-terminal residue" evidence="13">
    <location>
        <position position="1"/>
    </location>
</feature>
<dbReference type="Gene3D" id="1.10.287.2620">
    <property type="match status" value="1"/>
</dbReference>
<evidence type="ECO:0000256" key="8">
    <source>
        <dbReference type="ARBA" id="ARBA00023017"/>
    </source>
</evidence>
<protein>
    <submittedName>
        <fullName evidence="13">DNAH14: Dynein heavy chain 14 axonemal</fullName>
    </submittedName>
</protein>
<keyword evidence="4" id="KW-0493">Microtubule</keyword>
<evidence type="ECO:0000256" key="6">
    <source>
        <dbReference type="ARBA" id="ARBA00022741"/>
    </source>
</evidence>
<keyword evidence="14" id="KW-1185">Reference proteome</keyword>
<accession>A0AAW1CCA2</accession>
<keyword evidence="10" id="KW-0505">Motor protein</keyword>
<organism evidence="13 14">
    <name type="scientific">Crotalus adamanteus</name>
    <name type="common">Eastern diamondback rattlesnake</name>
    <dbReference type="NCBI Taxonomy" id="8729"/>
    <lineage>
        <taxon>Eukaryota</taxon>
        <taxon>Metazoa</taxon>
        <taxon>Chordata</taxon>
        <taxon>Craniata</taxon>
        <taxon>Vertebrata</taxon>
        <taxon>Euteleostomi</taxon>
        <taxon>Lepidosauria</taxon>
        <taxon>Squamata</taxon>
        <taxon>Bifurcata</taxon>
        <taxon>Unidentata</taxon>
        <taxon>Episquamata</taxon>
        <taxon>Toxicofera</taxon>
        <taxon>Serpentes</taxon>
        <taxon>Colubroidea</taxon>
        <taxon>Viperidae</taxon>
        <taxon>Crotalinae</taxon>
        <taxon>Crotalus</taxon>
    </lineage>
</organism>
<dbReference type="PANTHER" id="PTHR22878">
    <property type="entry name" value="DYNEIN HEAVY CHAIN 6, AXONEMAL-LIKE-RELATED"/>
    <property type="match status" value="1"/>
</dbReference>
<evidence type="ECO:0000256" key="7">
    <source>
        <dbReference type="ARBA" id="ARBA00022840"/>
    </source>
</evidence>
<keyword evidence="8" id="KW-0243">Dynein</keyword>
<dbReference type="Proteomes" id="UP001474421">
    <property type="component" value="Unassembled WGS sequence"/>
</dbReference>
<dbReference type="InterPro" id="IPR013602">
    <property type="entry name" value="Dynein_heavy_linker"/>
</dbReference>
<dbReference type="GO" id="GO:0005874">
    <property type="term" value="C:microtubule"/>
    <property type="evidence" value="ECO:0007669"/>
    <property type="project" value="UniProtKB-KW"/>
</dbReference>
<evidence type="ECO:0000256" key="4">
    <source>
        <dbReference type="ARBA" id="ARBA00022701"/>
    </source>
</evidence>
<dbReference type="AlphaFoldDB" id="A0AAW1CCA2"/>
<gene>
    <name evidence="13" type="ORF">NXF25_003154</name>
</gene>
<evidence type="ECO:0000256" key="9">
    <source>
        <dbReference type="ARBA" id="ARBA00023054"/>
    </source>
</evidence>
<dbReference type="PANTHER" id="PTHR22878:SF64">
    <property type="entry name" value="DYNEIN AXONEMAL HEAVY CHAIN 14"/>
    <property type="match status" value="1"/>
</dbReference>
<dbReference type="GO" id="GO:0051959">
    <property type="term" value="F:dynein light intermediate chain binding"/>
    <property type="evidence" value="ECO:0007669"/>
    <property type="project" value="InterPro"/>
</dbReference>
<comment type="caution">
    <text evidence="13">The sequence shown here is derived from an EMBL/GenBank/DDBJ whole genome shotgun (WGS) entry which is preliminary data.</text>
</comment>
<keyword evidence="9" id="KW-0175">Coiled coil</keyword>
<dbReference type="InterPro" id="IPR026983">
    <property type="entry name" value="DHC"/>
</dbReference>
<evidence type="ECO:0000256" key="5">
    <source>
        <dbReference type="ARBA" id="ARBA00022737"/>
    </source>
</evidence>
<evidence type="ECO:0000256" key="11">
    <source>
        <dbReference type="ARBA" id="ARBA00023212"/>
    </source>
</evidence>
<dbReference type="GO" id="GO:0007018">
    <property type="term" value="P:microtubule-based movement"/>
    <property type="evidence" value="ECO:0007669"/>
    <property type="project" value="InterPro"/>
</dbReference>
<evidence type="ECO:0000256" key="2">
    <source>
        <dbReference type="ARBA" id="ARBA00008887"/>
    </source>
</evidence>
<keyword evidence="6" id="KW-0547">Nucleotide-binding</keyword>
<comment type="similarity">
    <text evidence="2">Belongs to the dynein heavy chain family.</text>
</comment>
<keyword evidence="3" id="KW-0963">Cytoplasm</keyword>
<evidence type="ECO:0000256" key="10">
    <source>
        <dbReference type="ARBA" id="ARBA00023175"/>
    </source>
</evidence>
<reference evidence="13 14" key="1">
    <citation type="journal article" date="2024" name="Proc. Natl. Acad. Sci. U.S.A.">
        <title>The genetic regulatory architecture and epigenomic basis for age-related changes in rattlesnake venom.</title>
        <authorList>
            <person name="Hogan M.P."/>
            <person name="Holding M.L."/>
            <person name="Nystrom G.S."/>
            <person name="Colston T.J."/>
            <person name="Bartlett D.A."/>
            <person name="Mason A.J."/>
            <person name="Ellsworth S.A."/>
            <person name="Rautsaw R.M."/>
            <person name="Lawrence K.C."/>
            <person name="Strickland J.L."/>
            <person name="He B."/>
            <person name="Fraser P."/>
            <person name="Margres M.J."/>
            <person name="Gilbert D.M."/>
            <person name="Gibbs H.L."/>
            <person name="Parkinson C.L."/>
            <person name="Rokyta D.R."/>
        </authorList>
    </citation>
    <scope>NUCLEOTIDE SEQUENCE [LARGE SCALE GENOMIC DNA]</scope>
    <source>
        <strain evidence="13">DRR0105</strain>
    </source>
</reference>
<keyword evidence="11" id="KW-0206">Cytoskeleton</keyword>
<dbReference type="GO" id="GO:0005524">
    <property type="term" value="F:ATP binding"/>
    <property type="evidence" value="ECO:0007669"/>
    <property type="project" value="UniProtKB-KW"/>
</dbReference>
<dbReference type="Pfam" id="PF08393">
    <property type="entry name" value="DHC_N2"/>
    <property type="match status" value="1"/>
</dbReference>
<dbReference type="FunFam" id="1.10.287.2620:FF:000001">
    <property type="entry name" value="Cytoplasmic dynein heavy chain 1"/>
    <property type="match status" value="1"/>
</dbReference>
<dbReference type="EMBL" id="JAOTOJ010000001">
    <property type="protein sequence ID" value="KAK9411979.1"/>
    <property type="molecule type" value="Genomic_DNA"/>
</dbReference>